<gene>
    <name evidence="1" type="ORF">EYC84_003193</name>
</gene>
<dbReference type="EMBL" id="VICG01000004">
    <property type="protein sequence ID" value="KAA8572591.1"/>
    <property type="molecule type" value="Genomic_DNA"/>
</dbReference>
<accession>A0A5M9JTR8</accession>
<dbReference type="AlphaFoldDB" id="A0A5M9JTR8"/>
<proteinExistence type="predicted"/>
<comment type="caution">
    <text evidence="1">The sequence shown here is derived from an EMBL/GenBank/DDBJ whole genome shotgun (WGS) entry which is preliminary data.</text>
</comment>
<reference evidence="1 2" key="1">
    <citation type="submission" date="2019-06" db="EMBL/GenBank/DDBJ databases">
        <title>Genome Sequence of the Brown Rot Fungal Pathogen Monilinia fructicola.</title>
        <authorList>
            <person name="De Miccolis Angelini R.M."/>
            <person name="Landi L."/>
            <person name="Abate D."/>
            <person name="Pollastro S."/>
            <person name="Romanazzi G."/>
            <person name="Faretra F."/>
        </authorList>
    </citation>
    <scope>NUCLEOTIDE SEQUENCE [LARGE SCALE GENOMIC DNA]</scope>
    <source>
        <strain evidence="1 2">Mfrc123</strain>
    </source>
</reference>
<name>A0A5M9JTR8_MONFR</name>
<evidence type="ECO:0000313" key="1">
    <source>
        <dbReference type="EMBL" id="KAA8572591.1"/>
    </source>
</evidence>
<sequence length="75" mass="7980">MIEISLGKAQRWDRYSSARGVGFGNSGVSVILGFAPGSLAEDWLGAEVKNLFLPCGPGEVYILLLCVDDHEGAIL</sequence>
<organism evidence="1 2">
    <name type="scientific">Monilinia fructicola</name>
    <name type="common">Brown rot fungus</name>
    <name type="synonym">Ciboria fructicola</name>
    <dbReference type="NCBI Taxonomy" id="38448"/>
    <lineage>
        <taxon>Eukaryota</taxon>
        <taxon>Fungi</taxon>
        <taxon>Dikarya</taxon>
        <taxon>Ascomycota</taxon>
        <taxon>Pezizomycotina</taxon>
        <taxon>Leotiomycetes</taxon>
        <taxon>Helotiales</taxon>
        <taxon>Sclerotiniaceae</taxon>
        <taxon>Monilinia</taxon>
    </lineage>
</organism>
<protein>
    <submittedName>
        <fullName evidence="1">Uncharacterized protein</fullName>
    </submittedName>
</protein>
<evidence type="ECO:0000313" key="2">
    <source>
        <dbReference type="Proteomes" id="UP000322873"/>
    </source>
</evidence>
<dbReference type="Proteomes" id="UP000322873">
    <property type="component" value="Unassembled WGS sequence"/>
</dbReference>
<keyword evidence="2" id="KW-1185">Reference proteome</keyword>